<reference evidence="5 6" key="1">
    <citation type="submission" date="2016-12" db="EMBL/GenBank/DDBJ databases">
        <title>The new phylogeny of genus Mycobacterium.</title>
        <authorList>
            <person name="Tortoli E."/>
            <person name="Trovato A."/>
            <person name="Cirillo D.M."/>
        </authorList>
    </citation>
    <scope>NUCLEOTIDE SEQUENCE [LARGE SCALE GENOMIC DNA]</scope>
    <source>
        <strain evidence="5 6">DSM 45130</strain>
    </source>
</reference>
<dbReference type="RefSeq" id="WP_083030384.1">
    <property type="nucleotide sequence ID" value="NZ_AP022618.1"/>
</dbReference>
<dbReference type="Gene3D" id="1.20.1440.100">
    <property type="entry name" value="SG protein - dephosphorylation function"/>
    <property type="match status" value="1"/>
</dbReference>
<dbReference type="InterPro" id="IPR023214">
    <property type="entry name" value="HAD_sf"/>
</dbReference>
<dbReference type="InterPro" id="IPR036412">
    <property type="entry name" value="HAD-like_sf"/>
</dbReference>
<dbReference type="Proteomes" id="UP000192801">
    <property type="component" value="Unassembled WGS sequence"/>
</dbReference>
<proteinExistence type="inferred from homology"/>
<dbReference type="EMBL" id="MVHS01000015">
    <property type="protein sequence ID" value="ORA71175.1"/>
    <property type="molecule type" value="Genomic_DNA"/>
</dbReference>
<protein>
    <submittedName>
        <fullName evidence="5">Haloacid dehalogenase</fullName>
    </submittedName>
</protein>
<evidence type="ECO:0000313" key="6">
    <source>
        <dbReference type="Proteomes" id="UP000192801"/>
    </source>
</evidence>
<dbReference type="Pfam" id="PF12710">
    <property type="entry name" value="HAD"/>
    <property type="match status" value="1"/>
</dbReference>
<dbReference type="AlphaFoldDB" id="A0A1X0DFM8"/>
<keyword evidence="3" id="KW-0378">Hydrolase</keyword>
<sequence length="240" mass="26279">MHDPIAAIATAPPGAHIGAFFDMDGTLVDGFTPAAHARHRIRNRQARFGEFVGIAEAALRYRFGRMQFDSLLTRAAGFLRGTELRELESVCEELFHSDIRHKVFDDMVTAIRAHQQAGHTVVLSSSALTIHAAPVARAFGIEHLICNSFELDGRGRLTGAIQAPIIWGDVKAAAAVAFSHRHGIDLSRSYFYGDGEEELTLMHKVGNPRPVNPRRALATAAAQHGWPTLRPSRTTVSRSL</sequence>
<dbReference type="PANTHER" id="PTHR43344">
    <property type="entry name" value="PHOSPHOSERINE PHOSPHATASE"/>
    <property type="match status" value="1"/>
</dbReference>
<dbReference type="GO" id="GO:0046872">
    <property type="term" value="F:metal ion binding"/>
    <property type="evidence" value="ECO:0007669"/>
    <property type="project" value="UniProtKB-KW"/>
</dbReference>
<name>A0A1X0DFM8_9MYCO</name>
<dbReference type="GO" id="GO:0016787">
    <property type="term" value="F:hydrolase activity"/>
    <property type="evidence" value="ECO:0007669"/>
    <property type="project" value="UniProtKB-KW"/>
</dbReference>
<dbReference type="InterPro" id="IPR050582">
    <property type="entry name" value="HAD-like_SerB"/>
</dbReference>
<organism evidence="5 6">
    <name type="scientific">Mycolicibacterium insubricum</name>
    <dbReference type="NCBI Taxonomy" id="444597"/>
    <lineage>
        <taxon>Bacteria</taxon>
        <taxon>Bacillati</taxon>
        <taxon>Actinomycetota</taxon>
        <taxon>Actinomycetes</taxon>
        <taxon>Mycobacteriales</taxon>
        <taxon>Mycobacteriaceae</taxon>
        <taxon>Mycolicibacterium</taxon>
    </lineage>
</organism>
<dbReference type="NCBIfam" id="TIGR01488">
    <property type="entry name" value="HAD-SF-IB"/>
    <property type="match status" value="1"/>
</dbReference>
<dbReference type="OrthoDB" id="25607at2"/>
<evidence type="ECO:0000256" key="1">
    <source>
        <dbReference type="ARBA" id="ARBA00009184"/>
    </source>
</evidence>
<comment type="similarity">
    <text evidence="1">Belongs to the HAD-like hydrolase superfamily. SerB family.</text>
</comment>
<keyword evidence="6" id="KW-1185">Reference proteome</keyword>
<dbReference type="CDD" id="cd02612">
    <property type="entry name" value="HAD_PGPPase"/>
    <property type="match status" value="1"/>
</dbReference>
<evidence type="ECO:0000256" key="4">
    <source>
        <dbReference type="ARBA" id="ARBA00022842"/>
    </source>
</evidence>
<evidence type="ECO:0000256" key="3">
    <source>
        <dbReference type="ARBA" id="ARBA00022801"/>
    </source>
</evidence>
<gene>
    <name evidence="5" type="ORF">BST26_08755</name>
</gene>
<dbReference type="NCBIfam" id="TIGR01490">
    <property type="entry name" value="HAD-SF-IB-hyp1"/>
    <property type="match status" value="1"/>
</dbReference>
<accession>A0A1X0DFM8</accession>
<dbReference type="PANTHER" id="PTHR43344:SF13">
    <property type="entry name" value="PHOSPHATASE RV3661-RELATED"/>
    <property type="match status" value="1"/>
</dbReference>
<dbReference type="Gene3D" id="3.40.50.1000">
    <property type="entry name" value="HAD superfamily/HAD-like"/>
    <property type="match status" value="1"/>
</dbReference>
<comment type="caution">
    <text evidence="5">The sequence shown here is derived from an EMBL/GenBank/DDBJ whole genome shotgun (WGS) entry which is preliminary data.</text>
</comment>
<keyword evidence="4" id="KW-0460">Magnesium</keyword>
<dbReference type="SUPFAM" id="SSF56784">
    <property type="entry name" value="HAD-like"/>
    <property type="match status" value="1"/>
</dbReference>
<keyword evidence="2" id="KW-0479">Metal-binding</keyword>
<evidence type="ECO:0000313" key="5">
    <source>
        <dbReference type="EMBL" id="ORA71175.1"/>
    </source>
</evidence>
<dbReference type="STRING" id="444597.BST26_08755"/>
<evidence type="ECO:0000256" key="2">
    <source>
        <dbReference type="ARBA" id="ARBA00022723"/>
    </source>
</evidence>
<dbReference type="InterPro" id="IPR006385">
    <property type="entry name" value="HAD_hydro_SerB1"/>
</dbReference>